<reference evidence="3" key="1">
    <citation type="journal article" date="2020" name="Fungal Divers.">
        <title>Resolving the Mortierellaceae phylogeny through synthesis of multi-gene phylogenetics and phylogenomics.</title>
        <authorList>
            <person name="Vandepol N."/>
            <person name="Liber J."/>
            <person name="Desiro A."/>
            <person name="Na H."/>
            <person name="Kennedy M."/>
            <person name="Barry K."/>
            <person name="Grigoriev I.V."/>
            <person name="Miller A.N."/>
            <person name="O'Donnell K."/>
            <person name="Stajich J.E."/>
            <person name="Bonito G."/>
        </authorList>
    </citation>
    <scope>NUCLEOTIDE SEQUENCE</scope>
    <source>
        <strain evidence="3">MES-2147</strain>
    </source>
</reference>
<accession>A0A9P6ILJ0</accession>
<evidence type="ECO:0000256" key="1">
    <source>
        <dbReference type="SAM" id="MobiDB-lite"/>
    </source>
</evidence>
<feature type="compositionally biased region" description="Polar residues" evidence="1">
    <location>
        <begin position="33"/>
        <end position="46"/>
    </location>
</feature>
<proteinExistence type="predicted"/>
<dbReference type="Pfam" id="PF23948">
    <property type="entry name" value="ARM_5"/>
    <property type="match status" value="1"/>
</dbReference>
<gene>
    <name evidence="3" type="ORF">BGZ65_002183</name>
</gene>
<feature type="region of interest" description="Disordered" evidence="1">
    <location>
        <begin position="22"/>
        <end position="59"/>
    </location>
</feature>
<keyword evidence="4" id="KW-1185">Reference proteome</keyword>
<dbReference type="Proteomes" id="UP000749646">
    <property type="component" value="Unassembled WGS sequence"/>
</dbReference>
<comment type="caution">
    <text evidence="3">The sequence shown here is derived from an EMBL/GenBank/DDBJ whole genome shotgun (WGS) entry which is preliminary data.</text>
</comment>
<dbReference type="OrthoDB" id="2435592at2759"/>
<name>A0A9P6ILJ0_9FUNG</name>
<sequence>MATAYIELAKLMKKQGYQDEAEAFSEKAEEPSSVVSDTTSLNSTVRTLPVNPSPPSPAVGLDKQCREIAVLPAHIFAEKPQLPAIDFKLPEPDERLSSTSHLNTKERLNVLVTDVIRAFRHDELNTKAVAKVLYLEPILDKDSFRDLLNGFYSGVDQSGLLDFHQLEGLARLIQDTDPGYLEADDLVNILDLFSTHLRDTHDKSQNHMYQLALIVSHVLDAMVNAK</sequence>
<evidence type="ECO:0000259" key="2">
    <source>
        <dbReference type="Pfam" id="PF23948"/>
    </source>
</evidence>
<dbReference type="EMBL" id="JAAAHW010009752">
    <property type="protein sequence ID" value="KAF9936664.1"/>
    <property type="molecule type" value="Genomic_DNA"/>
</dbReference>
<organism evidence="3 4">
    <name type="scientific">Modicella reniformis</name>
    <dbReference type="NCBI Taxonomy" id="1440133"/>
    <lineage>
        <taxon>Eukaryota</taxon>
        <taxon>Fungi</taxon>
        <taxon>Fungi incertae sedis</taxon>
        <taxon>Mucoromycota</taxon>
        <taxon>Mortierellomycotina</taxon>
        <taxon>Mortierellomycetes</taxon>
        <taxon>Mortierellales</taxon>
        <taxon>Mortierellaceae</taxon>
        <taxon>Modicella</taxon>
    </lineage>
</organism>
<dbReference type="AlphaFoldDB" id="A0A9P6ILJ0"/>
<feature type="non-terminal residue" evidence="3">
    <location>
        <position position="1"/>
    </location>
</feature>
<protein>
    <recommendedName>
        <fullName evidence="2">Arm-like repeat domain-containing protein</fullName>
    </recommendedName>
</protein>
<evidence type="ECO:0000313" key="3">
    <source>
        <dbReference type="EMBL" id="KAF9936664.1"/>
    </source>
</evidence>
<feature type="domain" description="Arm-like repeat" evidence="2">
    <location>
        <begin position="95"/>
        <end position="226"/>
    </location>
</feature>
<evidence type="ECO:0000313" key="4">
    <source>
        <dbReference type="Proteomes" id="UP000749646"/>
    </source>
</evidence>
<dbReference type="InterPro" id="IPR056251">
    <property type="entry name" value="Arm_rpt_dom"/>
</dbReference>